<dbReference type="EMBL" id="CP019791">
    <property type="protein sequence ID" value="AQT67131.1"/>
    <property type="molecule type" value="Genomic_DNA"/>
</dbReference>
<dbReference type="PANTHER" id="PTHR32305">
    <property type="match status" value="1"/>
</dbReference>
<keyword evidence="1" id="KW-0677">Repeat</keyword>
<dbReference type="Gene3D" id="2.180.10.10">
    <property type="entry name" value="RHS repeat-associated core"/>
    <property type="match status" value="1"/>
</dbReference>
<dbReference type="NCBIfam" id="TIGR03696">
    <property type="entry name" value="Rhs_assc_core"/>
    <property type="match status" value="1"/>
</dbReference>
<dbReference type="OrthoDB" id="281513at2"/>
<gene>
    <name evidence="3" type="primary">wapA_2</name>
    <name evidence="3" type="ORF">STSP2_00272</name>
</gene>
<reference evidence="4" key="1">
    <citation type="submission" date="2017-02" db="EMBL/GenBank/DDBJ databases">
        <title>Comparative genomics and description of representatives of a novel lineage of planctomycetes thriving in anoxic sediments.</title>
        <authorList>
            <person name="Spring S."/>
            <person name="Bunk B."/>
            <person name="Sproer C."/>
        </authorList>
    </citation>
    <scope>NUCLEOTIDE SEQUENCE [LARGE SCALE GENOMIC DNA]</scope>
    <source>
        <strain evidence="4">ST-NAGAB-D1</strain>
    </source>
</reference>
<evidence type="ECO:0000313" key="3">
    <source>
        <dbReference type="EMBL" id="AQT67131.1"/>
    </source>
</evidence>
<proteinExistence type="predicted"/>
<dbReference type="PANTHER" id="PTHR32305:SF15">
    <property type="entry name" value="PROTEIN RHSA-RELATED"/>
    <property type="match status" value="1"/>
</dbReference>
<dbReference type="InterPro" id="IPR056823">
    <property type="entry name" value="TEN-like_YD-shell"/>
</dbReference>
<accession>A0A1U9NGR5</accession>
<dbReference type="RefSeq" id="WP_146659122.1">
    <property type="nucleotide sequence ID" value="NZ_CP019791.1"/>
</dbReference>
<evidence type="ECO:0000313" key="4">
    <source>
        <dbReference type="Proteomes" id="UP000189674"/>
    </source>
</evidence>
<dbReference type="InterPro" id="IPR050708">
    <property type="entry name" value="T6SS_VgrG/RHS"/>
</dbReference>
<dbReference type="STRING" id="1936003.STSP2_00272"/>
<dbReference type="Proteomes" id="UP000189674">
    <property type="component" value="Chromosome"/>
</dbReference>
<feature type="domain" description="Teneurin-like YD-shell" evidence="2">
    <location>
        <begin position="5"/>
        <end position="109"/>
    </location>
</feature>
<evidence type="ECO:0000256" key="1">
    <source>
        <dbReference type="ARBA" id="ARBA00022737"/>
    </source>
</evidence>
<dbReference type="InterPro" id="IPR022385">
    <property type="entry name" value="Rhs_assc_core"/>
</dbReference>
<dbReference type="KEGG" id="alus:STSP2_00272"/>
<name>A0A1U9NGR5_9BACT</name>
<dbReference type="Pfam" id="PF25023">
    <property type="entry name" value="TEN_YD-shell"/>
    <property type="match status" value="1"/>
</dbReference>
<dbReference type="AlphaFoldDB" id="A0A1U9NGR5"/>
<sequence length="365" mass="40602">MQQSQRSFAADYDALGRRIRRIKHDIGETRLYFYNDNWQVLEEYEVGMHGTYMAKQYVYGNYIDEALKMSDDTDSHYYIQDHLYSPVALLDTNGSTVERYEYNAYGQATVYTDKGTDNTWLTPDDNTSTTSSPIIANEYTFTGRRLDSLHANQLPLMQYRHRYYDPQMGRFLTRDPAKYINGLNLYQYCQSRPLVYVDPAGLFIDDVVGGIIDGGSEIIGGIGKGVVDIGGGVIGGVVDIGGSLIEIAPGVIGKVWNSPNTAIGLGFGFIGVGFGGEWPHFGHNGINFTYSPWTEEATAITFGNSMIYGEGCGKQGEEGGTNFRPLPWLPTYGNHEEQHTYQGEILGPFYLPAHAIDWIINGGYG</sequence>
<evidence type="ECO:0000259" key="2">
    <source>
        <dbReference type="Pfam" id="PF25023"/>
    </source>
</evidence>
<keyword evidence="4" id="KW-1185">Reference proteome</keyword>
<organism evidence="3 4">
    <name type="scientific">Anaerohalosphaera lusitana</name>
    <dbReference type="NCBI Taxonomy" id="1936003"/>
    <lineage>
        <taxon>Bacteria</taxon>
        <taxon>Pseudomonadati</taxon>
        <taxon>Planctomycetota</taxon>
        <taxon>Phycisphaerae</taxon>
        <taxon>Sedimentisphaerales</taxon>
        <taxon>Anaerohalosphaeraceae</taxon>
        <taxon>Anaerohalosphaera</taxon>
    </lineage>
</organism>
<protein>
    <submittedName>
        <fullName evidence="3">Cell wall-associated polypeptide CWBP200</fullName>
    </submittedName>
</protein>